<sequence>MNPESAHHPGVPPPGPPAAPGPGAPQTVVTPADTPAAHYPSDQAFAPGAGLAWAPVSKRFTWHRRVSATLTAVPVGALGALVVFRGSGTLGTVLWVAVVLLAVVLAWIVAELAYRSYGYAERSDDLIVTQGVFVKRLIVVPYGRMQFVDVTAGLLERWMGIATVRMHTAAAATDAEIPGLPAAEAALLRDRLAQKGEERSMGL</sequence>
<reference evidence="4 5" key="1">
    <citation type="journal article" date="2019" name="Int. J. Syst. Evol. Microbiol.">
        <title>The Global Catalogue of Microorganisms (GCM) 10K type strain sequencing project: providing services to taxonomists for standard genome sequencing and annotation.</title>
        <authorList>
            <consortium name="The Broad Institute Genomics Platform"/>
            <consortium name="The Broad Institute Genome Sequencing Center for Infectious Disease"/>
            <person name="Wu L."/>
            <person name="Ma J."/>
        </authorList>
    </citation>
    <scope>NUCLEOTIDE SEQUENCE [LARGE SCALE GENOMIC DNA]</scope>
    <source>
        <strain evidence="4 5">JCM 3325</strain>
    </source>
</reference>
<dbReference type="PANTHER" id="PTHR34473:SF3">
    <property type="entry name" value="TRANSMEMBRANE PROTEIN-RELATED"/>
    <property type="match status" value="1"/>
</dbReference>
<evidence type="ECO:0000256" key="2">
    <source>
        <dbReference type="SAM" id="Phobius"/>
    </source>
</evidence>
<feature type="transmembrane region" description="Helical" evidence="2">
    <location>
        <begin position="66"/>
        <end position="87"/>
    </location>
</feature>
<dbReference type="Proteomes" id="UP001501231">
    <property type="component" value="Unassembled WGS sequence"/>
</dbReference>
<organism evidence="4 5">
    <name type="scientific">Actinomadura vinacea</name>
    <dbReference type="NCBI Taxonomy" id="115336"/>
    <lineage>
        <taxon>Bacteria</taxon>
        <taxon>Bacillati</taxon>
        <taxon>Actinomycetota</taxon>
        <taxon>Actinomycetes</taxon>
        <taxon>Streptosporangiales</taxon>
        <taxon>Thermomonosporaceae</taxon>
        <taxon>Actinomadura</taxon>
    </lineage>
</organism>
<accession>A0ABN3II88</accession>
<keyword evidence="2" id="KW-0472">Membrane</keyword>
<keyword evidence="5" id="KW-1185">Reference proteome</keyword>
<dbReference type="InterPro" id="IPR005182">
    <property type="entry name" value="YdbS-like_PH"/>
</dbReference>
<dbReference type="Pfam" id="PF03703">
    <property type="entry name" value="bPH_2"/>
    <property type="match status" value="1"/>
</dbReference>
<gene>
    <name evidence="4" type="ORF">GCM10010191_11930</name>
</gene>
<keyword evidence="2" id="KW-1133">Transmembrane helix</keyword>
<protein>
    <recommendedName>
        <fullName evidence="3">YdbS-like PH domain-containing protein</fullName>
    </recommendedName>
</protein>
<dbReference type="EMBL" id="BAAARW010000004">
    <property type="protein sequence ID" value="GAA2405652.1"/>
    <property type="molecule type" value="Genomic_DNA"/>
</dbReference>
<name>A0ABN3II88_9ACTN</name>
<evidence type="ECO:0000313" key="4">
    <source>
        <dbReference type="EMBL" id="GAA2405652.1"/>
    </source>
</evidence>
<comment type="caution">
    <text evidence="4">The sequence shown here is derived from an EMBL/GenBank/DDBJ whole genome shotgun (WGS) entry which is preliminary data.</text>
</comment>
<proteinExistence type="predicted"/>
<feature type="region of interest" description="Disordered" evidence="1">
    <location>
        <begin position="1"/>
        <end position="33"/>
    </location>
</feature>
<evidence type="ECO:0000256" key="1">
    <source>
        <dbReference type="SAM" id="MobiDB-lite"/>
    </source>
</evidence>
<feature type="transmembrane region" description="Helical" evidence="2">
    <location>
        <begin position="93"/>
        <end position="114"/>
    </location>
</feature>
<feature type="compositionally biased region" description="Pro residues" evidence="1">
    <location>
        <begin position="10"/>
        <end position="23"/>
    </location>
</feature>
<feature type="domain" description="YdbS-like PH" evidence="3">
    <location>
        <begin position="114"/>
        <end position="191"/>
    </location>
</feature>
<keyword evidence="2" id="KW-0812">Transmembrane</keyword>
<evidence type="ECO:0000259" key="3">
    <source>
        <dbReference type="Pfam" id="PF03703"/>
    </source>
</evidence>
<evidence type="ECO:0000313" key="5">
    <source>
        <dbReference type="Proteomes" id="UP001501231"/>
    </source>
</evidence>
<dbReference type="PANTHER" id="PTHR34473">
    <property type="entry name" value="UPF0699 TRANSMEMBRANE PROTEIN YDBS"/>
    <property type="match status" value="1"/>
</dbReference>